<dbReference type="RefSeq" id="WP_344067866.1">
    <property type="nucleotide sequence ID" value="NZ_BAAAPN010000082.1"/>
</dbReference>
<name>A0ABP4X9D1_9MICO</name>
<proteinExistence type="predicted"/>
<gene>
    <name evidence="1" type="ORF">GCM10009810_31230</name>
</gene>
<dbReference type="Proteomes" id="UP001501475">
    <property type="component" value="Unassembled WGS sequence"/>
</dbReference>
<organism evidence="1 2">
    <name type="scientific">Nostocoides vanveenii</name>
    <dbReference type="NCBI Taxonomy" id="330835"/>
    <lineage>
        <taxon>Bacteria</taxon>
        <taxon>Bacillati</taxon>
        <taxon>Actinomycetota</taxon>
        <taxon>Actinomycetes</taxon>
        <taxon>Micrococcales</taxon>
        <taxon>Intrasporangiaceae</taxon>
        <taxon>Nostocoides</taxon>
    </lineage>
</organism>
<evidence type="ECO:0000313" key="2">
    <source>
        <dbReference type="Proteomes" id="UP001501475"/>
    </source>
</evidence>
<comment type="caution">
    <text evidence="1">The sequence shown here is derived from an EMBL/GenBank/DDBJ whole genome shotgun (WGS) entry which is preliminary data.</text>
</comment>
<dbReference type="EMBL" id="BAAAPN010000082">
    <property type="protein sequence ID" value="GAA1771128.1"/>
    <property type="molecule type" value="Genomic_DNA"/>
</dbReference>
<protein>
    <recommendedName>
        <fullName evidence="3">Tyr recombinase domain-containing protein</fullName>
    </recommendedName>
</protein>
<reference evidence="2" key="1">
    <citation type="journal article" date="2019" name="Int. J. Syst. Evol. Microbiol.">
        <title>The Global Catalogue of Microorganisms (GCM) 10K type strain sequencing project: providing services to taxonomists for standard genome sequencing and annotation.</title>
        <authorList>
            <consortium name="The Broad Institute Genomics Platform"/>
            <consortium name="The Broad Institute Genome Sequencing Center for Infectious Disease"/>
            <person name="Wu L."/>
            <person name="Ma J."/>
        </authorList>
    </citation>
    <scope>NUCLEOTIDE SEQUENCE [LARGE SCALE GENOMIC DNA]</scope>
    <source>
        <strain evidence="2">JCM 15591</strain>
    </source>
</reference>
<sequence>MRLPASALKIRGLDAFLALGLGAGLWAREYLTASGAGLTRDGDVTRLSVTGSRARTITVRSSFVPTLWRLAEEHPDEPFVGAPDREWDRARTWHALRYIQTPTDLPLETERLRSTWLVHHLNRNVNVVALLREAGLVTTKAFTLLLPHLSDPDPVVTRRRMADVD</sequence>
<accession>A0ABP4X9D1</accession>
<keyword evidence="2" id="KW-1185">Reference proteome</keyword>
<evidence type="ECO:0000313" key="1">
    <source>
        <dbReference type="EMBL" id="GAA1771128.1"/>
    </source>
</evidence>
<evidence type="ECO:0008006" key="3">
    <source>
        <dbReference type="Google" id="ProtNLM"/>
    </source>
</evidence>